<keyword evidence="8" id="KW-0418">Kinase</keyword>
<dbReference type="CDD" id="cd00075">
    <property type="entry name" value="HATPase"/>
    <property type="match status" value="1"/>
</dbReference>
<evidence type="ECO:0000256" key="9">
    <source>
        <dbReference type="ARBA" id="ARBA00022840"/>
    </source>
</evidence>
<evidence type="ECO:0000256" key="4">
    <source>
        <dbReference type="ARBA" id="ARBA00022475"/>
    </source>
</evidence>
<dbReference type="PANTHER" id="PTHR44936:SF10">
    <property type="entry name" value="SENSOR PROTEIN RSTB"/>
    <property type="match status" value="1"/>
</dbReference>
<dbReference type="CDD" id="cd06225">
    <property type="entry name" value="HAMP"/>
    <property type="match status" value="1"/>
</dbReference>
<dbReference type="SMART" id="SM00388">
    <property type="entry name" value="HisKA"/>
    <property type="match status" value="1"/>
</dbReference>
<keyword evidence="4" id="KW-1003">Cell membrane</keyword>
<reference evidence="13 14" key="1">
    <citation type="journal article" date="2014" name="Nature">
        <title>An environmental bacterial taxon with a large and distinct metabolic repertoire.</title>
        <authorList>
            <person name="Wilson M.C."/>
            <person name="Mori T."/>
            <person name="Ruckert C."/>
            <person name="Uria A.R."/>
            <person name="Helf M.J."/>
            <person name="Takada K."/>
            <person name="Gernert C."/>
            <person name="Steffens U.A."/>
            <person name="Heycke N."/>
            <person name="Schmitt S."/>
            <person name="Rinke C."/>
            <person name="Helfrich E.J."/>
            <person name="Brachmann A.O."/>
            <person name="Gurgui C."/>
            <person name="Wakimoto T."/>
            <person name="Kracht M."/>
            <person name="Crusemann M."/>
            <person name="Hentschel U."/>
            <person name="Abe I."/>
            <person name="Matsunaga S."/>
            <person name="Kalinowski J."/>
            <person name="Takeyama H."/>
            <person name="Piel J."/>
        </authorList>
    </citation>
    <scope>NUCLEOTIDE SEQUENCE [LARGE SCALE GENOMIC DNA]</scope>
    <source>
        <strain evidence="14">TSY1</strain>
    </source>
</reference>
<keyword evidence="5" id="KW-0597">Phosphoprotein</keyword>
<dbReference type="InterPro" id="IPR003594">
    <property type="entry name" value="HATPase_dom"/>
</dbReference>
<dbReference type="Pfam" id="PF02518">
    <property type="entry name" value="HATPase_c"/>
    <property type="match status" value="1"/>
</dbReference>
<keyword evidence="10" id="KW-0472">Membrane</keyword>
<keyword evidence="10" id="KW-0812">Transmembrane</keyword>
<dbReference type="InterPro" id="IPR036097">
    <property type="entry name" value="HisK_dim/P_sf"/>
</dbReference>
<dbReference type="InterPro" id="IPR005467">
    <property type="entry name" value="His_kinase_dom"/>
</dbReference>
<dbReference type="InterPro" id="IPR050980">
    <property type="entry name" value="2C_sensor_his_kinase"/>
</dbReference>
<dbReference type="SMART" id="SM00304">
    <property type="entry name" value="HAMP"/>
    <property type="match status" value="1"/>
</dbReference>
<dbReference type="Gene3D" id="3.30.565.10">
    <property type="entry name" value="Histidine kinase-like ATPase, C-terminal domain"/>
    <property type="match status" value="1"/>
</dbReference>
<evidence type="ECO:0000256" key="1">
    <source>
        <dbReference type="ARBA" id="ARBA00000085"/>
    </source>
</evidence>
<name>W4M083_ENTF1</name>
<accession>W4M083</accession>
<evidence type="ECO:0000259" key="11">
    <source>
        <dbReference type="PROSITE" id="PS50109"/>
    </source>
</evidence>
<evidence type="ECO:0000256" key="6">
    <source>
        <dbReference type="ARBA" id="ARBA00022679"/>
    </source>
</evidence>
<keyword evidence="7" id="KW-0547">Nucleotide-binding</keyword>
<gene>
    <name evidence="13" type="ORF">ETSY1_01385</name>
</gene>
<dbReference type="InterPro" id="IPR003661">
    <property type="entry name" value="HisK_dim/P_dom"/>
</dbReference>
<dbReference type="Gene3D" id="6.10.340.10">
    <property type="match status" value="1"/>
</dbReference>
<dbReference type="HOGENOM" id="CLU_565971_0_0_7"/>
<dbReference type="InterPro" id="IPR036890">
    <property type="entry name" value="HATPase_C_sf"/>
</dbReference>
<keyword evidence="14" id="KW-1185">Reference proteome</keyword>
<evidence type="ECO:0000256" key="5">
    <source>
        <dbReference type="ARBA" id="ARBA00022553"/>
    </source>
</evidence>
<feature type="domain" description="HAMP" evidence="12">
    <location>
        <begin position="203"/>
        <end position="255"/>
    </location>
</feature>
<organism evidence="13 14">
    <name type="scientific">Entotheonella factor</name>
    <dbReference type="NCBI Taxonomy" id="1429438"/>
    <lineage>
        <taxon>Bacteria</taxon>
        <taxon>Pseudomonadati</taxon>
        <taxon>Nitrospinota/Tectimicrobiota group</taxon>
        <taxon>Candidatus Tectimicrobiota</taxon>
        <taxon>Candidatus Entotheonellia</taxon>
        <taxon>Candidatus Entotheonellales</taxon>
        <taxon>Candidatus Entotheonellaceae</taxon>
        <taxon>Candidatus Entotheonella</taxon>
    </lineage>
</organism>
<keyword evidence="9" id="KW-0067">ATP-binding</keyword>
<dbReference type="SMART" id="SM00387">
    <property type="entry name" value="HATPase_c"/>
    <property type="match status" value="1"/>
</dbReference>
<dbReference type="Pfam" id="PF00672">
    <property type="entry name" value="HAMP"/>
    <property type="match status" value="1"/>
</dbReference>
<dbReference type="SUPFAM" id="SSF158472">
    <property type="entry name" value="HAMP domain-like"/>
    <property type="match status" value="1"/>
</dbReference>
<dbReference type="GO" id="GO:0005524">
    <property type="term" value="F:ATP binding"/>
    <property type="evidence" value="ECO:0007669"/>
    <property type="project" value="UniProtKB-KW"/>
</dbReference>
<evidence type="ECO:0000259" key="12">
    <source>
        <dbReference type="PROSITE" id="PS50885"/>
    </source>
</evidence>
<dbReference type="PANTHER" id="PTHR44936">
    <property type="entry name" value="SENSOR PROTEIN CREC"/>
    <property type="match status" value="1"/>
</dbReference>
<dbReference type="SUPFAM" id="SSF55874">
    <property type="entry name" value="ATPase domain of HSP90 chaperone/DNA topoisomerase II/histidine kinase"/>
    <property type="match status" value="1"/>
</dbReference>
<dbReference type="SUPFAM" id="SSF47384">
    <property type="entry name" value="Homodimeric domain of signal transducing histidine kinase"/>
    <property type="match status" value="1"/>
</dbReference>
<keyword evidence="6" id="KW-0808">Transferase</keyword>
<dbReference type="Proteomes" id="UP000019141">
    <property type="component" value="Unassembled WGS sequence"/>
</dbReference>
<evidence type="ECO:0000313" key="13">
    <source>
        <dbReference type="EMBL" id="ETX03067.1"/>
    </source>
</evidence>
<sequence length="484" mass="54802">MTVKRRLQLAYVLMLCFTIGIGSLAIWSVQRWEGTTQALNHVHLQSLRVERLRGDIHRQAKELSDWMTGGDADAPEEFRHLETVVEEGLTSLMVHARQERERRSIQDVAATYRKLRTLAKTIFKPWPDSGRENDTDWMEHEVETQLFPELEQHIEALRSYYQSDTTRSLASTVAVGRWTRITAVAITGLSLLQVGFLFWGIQRWFVKPLAQIQELTNVISLGRFHQRIALNRRDEMGQLAGAIEAMAEKLHQSQTRLIQSERLMALGELTSYIAHNMRNPLASIRAAAQVGVSETPEKREIWQDIMSTVDRLEGWIRNLLVYLKPVRLALEMHDPNRLIHEVLRLLQHQMHVHEIAPVLKLKPVPSVEMDVSWMEQALVTVVTNAIDASPPSARLYLASEATDQGVRMSIQDEGEGVAPGLHDKLFTPYFTTKPNGVGLGLAMAKKVLVAHGGTIELHSEPGVGTTVMIHLPRRVVVDGNNFNY</sequence>
<evidence type="ECO:0000313" key="14">
    <source>
        <dbReference type="Proteomes" id="UP000019141"/>
    </source>
</evidence>
<evidence type="ECO:0000256" key="10">
    <source>
        <dbReference type="SAM" id="Phobius"/>
    </source>
</evidence>
<evidence type="ECO:0000256" key="8">
    <source>
        <dbReference type="ARBA" id="ARBA00022777"/>
    </source>
</evidence>
<evidence type="ECO:0000256" key="7">
    <source>
        <dbReference type="ARBA" id="ARBA00022741"/>
    </source>
</evidence>
<comment type="catalytic activity">
    <reaction evidence="1">
        <text>ATP + protein L-histidine = ADP + protein N-phospho-L-histidine.</text>
        <dbReference type="EC" id="2.7.13.3"/>
    </reaction>
</comment>
<dbReference type="Gene3D" id="1.10.287.130">
    <property type="match status" value="1"/>
</dbReference>
<keyword evidence="10" id="KW-1133">Transmembrane helix</keyword>
<dbReference type="InterPro" id="IPR003660">
    <property type="entry name" value="HAMP_dom"/>
</dbReference>
<dbReference type="EMBL" id="AZHW01000081">
    <property type="protein sequence ID" value="ETX03067.1"/>
    <property type="molecule type" value="Genomic_DNA"/>
</dbReference>
<evidence type="ECO:0000256" key="2">
    <source>
        <dbReference type="ARBA" id="ARBA00004651"/>
    </source>
</evidence>
<evidence type="ECO:0000256" key="3">
    <source>
        <dbReference type="ARBA" id="ARBA00012438"/>
    </source>
</evidence>
<dbReference type="PROSITE" id="PS50885">
    <property type="entry name" value="HAMP"/>
    <property type="match status" value="1"/>
</dbReference>
<comment type="caution">
    <text evidence="13">The sequence shown here is derived from an EMBL/GenBank/DDBJ whole genome shotgun (WGS) entry which is preliminary data.</text>
</comment>
<dbReference type="CDD" id="cd00082">
    <property type="entry name" value="HisKA"/>
    <property type="match status" value="1"/>
</dbReference>
<feature type="domain" description="Histidine kinase" evidence="11">
    <location>
        <begin position="272"/>
        <end position="475"/>
    </location>
</feature>
<dbReference type="AlphaFoldDB" id="W4M083"/>
<protein>
    <recommendedName>
        <fullName evidence="3">histidine kinase</fullName>
        <ecNumber evidence="3">2.7.13.3</ecNumber>
    </recommendedName>
</protein>
<dbReference type="PRINTS" id="PR00344">
    <property type="entry name" value="BCTRLSENSOR"/>
</dbReference>
<proteinExistence type="predicted"/>
<dbReference type="EC" id="2.7.13.3" evidence="3"/>
<dbReference type="InterPro" id="IPR004358">
    <property type="entry name" value="Sig_transdc_His_kin-like_C"/>
</dbReference>
<comment type="subcellular location">
    <subcellularLocation>
        <location evidence="2">Cell membrane</location>
        <topology evidence="2">Multi-pass membrane protein</topology>
    </subcellularLocation>
</comment>
<dbReference type="PROSITE" id="PS50109">
    <property type="entry name" value="HIS_KIN"/>
    <property type="match status" value="1"/>
</dbReference>
<dbReference type="GO" id="GO:0005886">
    <property type="term" value="C:plasma membrane"/>
    <property type="evidence" value="ECO:0007669"/>
    <property type="project" value="UniProtKB-SubCell"/>
</dbReference>
<feature type="transmembrane region" description="Helical" evidence="10">
    <location>
        <begin position="9"/>
        <end position="29"/>
    </location>
</feature>
<dbReference type="Pfam" id="PF00512">
    <property type="entry name" value="HisKA"/>
    <property type="match status" value="1"/>
</dbReference>
<dbReference type="GO" id="GO:0000155">
    <property type="term" value="F:phosphorelay sensor kinase activity"/>
    <property type="evidence" value="ECO:0007669"/>
    <property type="project" value="InterPro"/>
</dbReference>